<feature type="transmembrane region" description="Helical" evidence="1">
    <location>
        <begin position="25"/>
        <end position="53"/>
    </location>
</feature>
<feature type="transmembrane region" description="Helical" evidence="1">
    <location>
        <begin position="226"/>
        <end position="247"/>
    </location>
</feature>
<evidence type="ECO:0000256" key="1">
    <source>
        <dbReference type="SAM" id="Phobius"/>
    </source>
</evidence>
<keyword evidence="1" id="KW-0812">Transmembrane</keyword>
<protein>
    <recommendedName>
        <fullName evidence="2">DUF6533 domain-containing protein</fullName>
    </recommendedName>
</protein>
<reference evidence="4" key="2">
    <citation type="submission" date="2015-01" db="EMBL/GenBank/DDBJ databases">
        <title>Evolutionary Origins and Diversification of the Mycorrhizal Mutualists.</title>
        <authorList>
            <consortium name="DOE Joint Genome Institute"/>
            <consortium name="Mycorrhizal Genomics Consortium"/>
            <person name="Kohler A."/>
            <person name="Kuo A."/>
            <person name="Nagy L.G."/>
            <person name="Floudas D."/>
            <person name="Copeland A."/>
            <person name="Barry K.W."/>
            <person name="Cichocki N."/>
            <person name="Veneault-Fourrey C."/>
            <person name="LaButti K."/>
            <person name="Lindquist E.A."/>
            <person name="Lipzen A."/>
            <person name="Lundell T."/>
            <person name="Morin E."/>
            <person name="Murat C."/>
            <person name="Riley R."/>
            <person name="Ohm R."/>
            <person name="Sun H."/>
            <person name="Tunlid A."/>
            <person name="Henrissat B."/>
            <person name="Grigoriev I.V."/>
            <person name="Hibbett D.S."/>
            <person name="Martin F."/>
        </authorList>
    </citation>
    <scope>NUCLEOTIDE SEQUENCE [LARGE SCALE GENOMIC DNA]</scope>
    <source>
        <strain evidence="4">MAFF 305830</strain>
    </source>
</reference>
<dbReference type="HOGENOM" id="CLU_950490_0_0_1"/>
<keyword evidence="1" id="KW-0472">Membrane</keyword>
<feature type="transmembrane region" description="Helical" evidence="1">
    <location>
        <begin position="196"/>
        <end position="220"/>
    </location>
</feature>
<dbReference type="Pfam" id="PF20151">
    <property type="entry name" value="DUF6533"/>
    <property type="match status" value="1"/>
</dbReference>
<accession>A0A0C2X7N3</accession>
<feature type="domain" description="DUF6533" evidence="2">
    <location>
        <begin position="163"/>
        <end position="203"/>
    </location>
</feature>
<keyword evidence="4" id="KW-1185">Reference proteome</keyword>
<dbReference type="EMBL" id="KN824315">
    <property type="protein sequence ID" value="KIM25272.1"/>
    <property type="molecule type" value="Genomic_DNA"/>
</dbReference>
<feature type="transmembrane region" description="Helical" evidence="1">
    <location>
        <begin position="119"/>
        <end position="138"/>
    </location>
</feature>
<evidence type="ECO:0000313" key="4">
    <source>
        <dbReference type="Proteomes" id="UP000054097"/>
    </source>
</evidence>
<evidence type="ECO:0000259" key="2">
    <source>
        <dbReference type="Pfam" id="PF20151"/>
    </source>
</evidence>
<feature type="transmembrane region" description="Helical" evidence="1">
    <location>
        <begin position="78"/>
        <end position="98"/>
    </location>
</feature>
<name>A0A0C2X7N3_SERVB</name>
<keyword evidence="1" id="KW-1133">Transmembrane helix</keyword>
<reference evidence="3 4" key="1">
    <citation type="submission" date="2014-04" db="EMBL/GenBank/DDBJ databases">
        <authorList>
            <consortium name="DOE Joint Genome Institute"/>
            <person name="Kuo A."/>
            <person name="Zuccaro A."/>
            <person name="Kohler A."/>
            <person name="Nagy L.G."/>
            <person name="Floudas D."/>
            <person name="Copeland A."/>
            <person name="Barry K.W."/>
            <person name="Cichocki N."/>
            <person name="Veneault-Fourrey C."/>
            <person name="LaButti K."/>
            <person name="Lindquist E.A."/>
            <person name="Lipzen A."/>
            <person name="Lundell T."/>
            <person name="Morin E."/>
            <person name="Murat C."/>
            <person name="Sun H."/>
            <person name="Tunlid A."/>
            <person name="Henrissat B."/>
            <person name="Grigoriev I.V."/>
            <person name="Hibbett D.S."/>
            <person name="Martin F."/>
            <person name="Nordberg H.P."/>
            <person name="Cantor M.N."/>
            <person name="Hua S.X."/>
        </authorList>
    </citation>
    <scope>NUCLEOTIDE SEQUENCE [LARGE SCALE GENOMIC DNA]</scope>
    <source>
        <strain evidence="3 4">MAFF 305830</strain>
    </source>
</reference>
<gene>
    <name evidence="3" type="ORF">M408DRAFT_26270</name>
</gene>
<organism evidence="3 4">
    <name type="scientific">Serendipita vermifera MAFF 305830</name>
    <dbReference type="NCBI Taxonomy" id="933852"/>
    <lineage>
        <taxon>Eukaryota</taxon>
        <taxon>Fungi</taxon>
        <taxon>Dikarya</taxon>
        <taxon>Basidiomycota</taxon>
        <taxon>Agaricomycotina</taxon>
        <taxon>Agaricomycetes</taxon>
        <taxon>Sebacinales</taxon>
        <taxon>Serendipitaceae</taxon>
        <taxon>Serendipita</taxon>
    </lineage>
</organism>
<evidence type="ECO:0000313" key="3">
    <source>
        <dbReference type="EMBL" id="KIM25272.1"/>
    </source>
</evidence>
<sequence>MITSIFAATGLFTLRLVALYKNKRYLIWFIITFYLATYITTYGLAIGSTIALAKFPTSYSELVKSCVSLGTTPLMLPIWYAPLAYEAFLFSLTAYRAWYDAKVISGENAPFLVLFYRDGLIAFIVMTGVRIWNVWIYLTQPPSNLFVGVMLMWAINTVLTTRAAVTLALYDSILVFQQEFSTIYQSKWTLPKILFIFVRVITPTVLILGTMHGIIAFIVMTGARVWSVWIYLAQAISSVYIGTMLMWSMNTVLTTRVYINLVWLAHKPNDNTLGLNTGPSIGFPAKSNGTSGG</sequence>
<dbReference type="Proteomes" id="UP000054097">
    <property type="component" value="Unassembled WGS sequence"/>
</dbReference>
<dbReference type="InterPro" id="IPR045340">
    <property type="entry name" value="DUF6533"/>
</dbReference>
<proteinExistence type="predicted"/>
<dbReference type="OrthoDB" id="3251775at2759"/>
<dbReference type="AlphaFoldDB" id="A0A0C2X7N3"/>
<feature type="transmembrane region" description="Helical" evidence="1">
    <location>
        <begin position="150"/>
        <end position="176"/>
    </location>
</feature>